<proteinExistence type="predicted"/>
<gene>
    <name evidence="1" type="ORF">Afe05nite_87140</name>
</gene>
<protein>
    <recommendedName>
        <fullName evidence="3">ERF superfamily protein</fullName>
    </recommendedName>
</protein>
<evidence type="ECO:0008006" key="3">
    <source>
        <dbReference type="Google" id="ProtNLM"/>
    </source>
</evidence>
<name>A0A919JB90_9ACTN</name>
<organism evidence="1 2">
    <name type="scientific">Paractinoplanes ferrugineus</name>
    <dbReference type="NCBI Taxonomy" id="113564"/>
    <lineage>
        <taxon>Bacteria</taxon>
        <taxon>Bacillati</taxon>
        <taxon>Actinomycetota</taxon>
        <taxon>Actinomycetes</taxon>
        <taxon>Micromonosporales</taxon>
        <taxon>Micromonosporaceae</taxon>
        <taxon>Paractinoplanes</taxon>
    </lineage>
</organism>
<dbReference type="InterPro" id="IPR007499">
    <property type="entry name" value="ERF_bacteria_virus"/>
</dbReference>
<keyword evidence="2" id="KW-1185">Reference proteome</keyword>
<comment type="caution">
    <text evidence="1">The sequence shown here is derived from an EMBL/GenBank/DDBJ whole genome shotgun (WGS) entry which is preliminary data.</text>
</comment>
<dbReference type="Pfam" id="PF04404">
    <property type="entry name" value="ERF"/>
    <property type="match status" value="1"/>
</dbReference>
<accession>A0A919JB90</accession>
<dbReference type="RefSeq" id="WP_203823198.1">
    <property type="nucleotide sequence ID" value="NZ_BAAABP010000020.1"/>
</dbReference>
<dbReference type="EMBL" id="BOMM01000105">
    <property type="protein sequence ID" value="GIE16874.1"/>
    <property type="molecule type" value="Genomic_DNA"/>
</dbReference>
<evidence type="ECO:0000313" key="1">
    <source>
        <dbReference type="EMBL" id="GIE16874.1"/>
    </source>
</evidence>
<reference evidence="1" key="1">
    <citation type="submission" date="2021-01" db="EMBL/GenBank/DDBJ databases">
        <title>Whole genome shotgun sequence of Actinoplanes ferrugineus NBRC 15555.</title>
        <authorList>
            <person name="Komaki H."/>
            <person name="Tamura T."/>
        </authorList>
    </citation>
    <scope>NUCLEOTIDE SEQUENCE</scope>
    <source>
        <strain evidence="1">NBRC 15555</strain>
    </source>
</reference>
<dbReference type="AlphaFoldDB" id="A0A919JB90"/>
<sequence length="241" mass="25995">MTTAAMPVETKNIGTLAEALADLQTQLPHVAKNNTAKAGTYSYNYADLAEISRQLLPVMGKLGLSFTSKPTLLDGKFVLAYKLRHISGESDEGVWPLPERGSPQEIGSAVSYARRYCLCAVTGLAPDNDGEDAVLAEQAARKQRVERVEERIAATQAPAEPRINAGQQKEMQDLFPQAGIGAGKADRVQFAVTVVKRQIGSATELTQAEAKKVIDRLQQLATRRVEQVPAEAPEAVAESQP</sequence>
<dbReference type="Proteomes" id="UP000598174">
    <property type="component" value="Unassembled WGS sequence"/>
</dbReference>
<evidence type="ECO:0000313" key="2">
    <source>
        <dbReference type="Proteomes" id="UP000598174"/>
    </source>
</evidence>